<proteinExistence type="predicted"/>
<organism evidence="2 3">
    <name type="scientific">Eschrichtius robustus</name>
    <name type="common">California gray whale</name>
    <name type="synonym">Eschrichtius gibbosus</name>
    <dbReference type="NCBI Taxonomy" id="9764"/>
    <lineage>
        <taxon>Eukaryota</taxon>
        <taxon>Metazoa</taxon>
        <taxon>Chordata</taxon>
        <taxon>Craniata</taxon>
        <taxon>Vertebrata</taxon>
        <taxon>Euteleostomi</taxon>
        <taxon>Mammalia</taxon>
        <taxon>Eutheria</taxon>
        <taxon>Laurasiatheria</taxon>
        <taxon>Artiodactyla</taxon>
        <taxon>Whippomorpha</taxon>
        <taxon>Cetacea</taxon>
        <taxon>Mysticeti</taxon>
        <taxon>Eschrichtiidae</taxon>
        <taxon>Eschrichtius</taxon>
    </lineage>
</organism>
<gene>
    <name evidence="2" type="ORF">J1605_021202</name>
</gene>
<dbReference type="AlphaFoldDB" id="A0AB34HJP0"/>
<evidence type="ECO:0000256" key="1">
    <source>
        <dbReference type="SAM" id="Coils"/>
    </source>
</evidence>
<keyword evidence="3" id="KW-1185">Reference proteome</keyword>
<keyword evidence="1" id="KW-0175">Coiled coil</keyword>
<evidence type="ECO:0000313" key="3">
    <source>
        <dbReference type="Proteomes" id="UP001159641"/>
    </source>
</evidence>
<sequence>MKVELKPSRTLQGRLRVFKVCYGCSFFQHLMCRYSEMTLEDKNLNRQKETTYIINVVQKKIHLQTLRALSEVQKMTPRERMRLRKVQAADEEARKLKKLVEEKYEENNKRMQELRSRNFQQLTVDVLHKRRGNLREGFLVSPGGGLREEARQRGDQSDHIHRHRTSHELFITFCKEFDDPASENLPESQPIPSLELGTLGSSVEDTVADLGDHELGCGGEEQRSRGLCPSSLVFVIVKMSWKFAPDEGPPLLHELNSITINMCKTVNALKKVVSLALMNQKKSAQSCQPNGGDMS</sequence>
<reference evidence="2 3" key="1">
    <citation type="submission" date="2022-11" db="EMBL/GenBank/DDBJ databases">
        <title>Whole genome sequence of Eschrichtius robustus ER-17-0199.</title>
        <authorList>
            <person name="Bruniche-Olsen A."/>
            <person name="Black A.N."/>
            <person name="Fields C.J."/>
            <person name="Walden K."/>
            <person name="Dewoody J.A."/>
        </authorList>
    </citation>
    <scope>NUCLEOTIDE SEQUENCE [LARGE SCALE GENOMIC DNA]</scope>
    <source>
        <strain evidence="2">ER-17-0199</strain>
        <tissue evidence="2">Blubber</tissue>
    </source>
</reference>
<feature type="coiled-coil region" evidence="1">
    <location>
        <begin position="86"/>
        <end position="117"/>
    </location>
</feature>
<dbReference type="EMBL" id="JAIQCJ010001330">
    <property type="protein sequence ID" value="KAJ8790774.1"/>
    <property type="molecule type" value="Genomic_DNA"/>
</dbReference>
<name>A0AB34HJP0_ESCRO</name>
<accession>A0AB34HJP0</accession>
<evidence type="ECO:0000313" key="2">
    <source>
        <dbReference type="EMBL" id="KAJ8790774.1"/>
    </source>
</evidence>
<comment type="caution">
    <text evidence="2">The sequence shown here is derived from an EMBL/GenBank/DDBJ whole genome shotgun (WGS) entry which is preliminary data.</text>
</comment>
<protein>
    <submittedName>
        <fullName evidence="2">Uncharacterized protein</fullName>
    </submittedName>
</protein>
<dbReference type="Proteomes" id="UP001159641">
    <property type="component" value="Unassembled WGS sequence"/>
</dbReference>